<reference evidence="2 3" key="1">
    <citation type="submission" date="2014-04" db="EMBL/GenBank/DDBJ databases">
        <authorList>
            <consortium name="DOE Joint Genome Institute"/>
            <person name="Kuo A."/>
            <person name="Kohler A."/>
            <person name="Jargeat P."/>
            <person name="Nagy L.G."/>
            <person name="Floudas D."/>
            <person name="Copeland A."/>
            <person name="Barry K.W."/>
            <person name="Cichocki N."/>
            <person name="Veneault-Fourrey C."/>
            <person name="LaButti K."/>
            <person name="Lindquist E.A."/>
            <person name="Lipzen A."/>
            <person name="Lundell T."/>
            <person name="Morin E."/>
            <person name="Murat C."/>
            <person name="Sun H."/>
            <person name="Tunlid A."/>
            <person name="Henrissat B."/>
            <person name="Grigoriev I.V."/>
            <person name="Hibbett D.S."/>
            <person name="Martin F."/>
            <person name="Nordberg H.P."/>
            <person name="Cantor M.N."/>
            <person name="Hua S.X."/>
        </authorList>
    </citation>
    <scope>NUCLEOTIDE SEQUENCE [LARGE SCALE GENOMIC DNA]</scope>
    <source>
        <strain evidence="2 3">Ve08.2h10</strain>
    </source>
</reference>
<gene>
    <name evidence="2" type="ORF">PAXRUDRAFT_10586</name>
</gene>
<evidence type="ECO:0000256" key="1">
    <source>
        <dbReference type="SAM" id="MobiDB-lite"/>
    </source>
</evidence>
<protein>
    <submittedName>
        <fullName evidence="2">Uncharacterized protein</fullName>
    </submittedName>
</protein>
<dbReference type="InParanoid" id="A0A0D0DG28"/>
<accession>A0A0D0DG28</accession>
<feature type="compositionally biased region" description="Polar residues" evidence="1">
    <location>
        <begin position="1"/>
        <end position="15"/>
    </location>
</feature>
<dbReference type="HOGENOM" id="CLU_066687_0_1_1"/>
<dbReference type="Proteomes" id="UP000054538">
    <property type="component" value="Unassembled WGS sequence"/>
</dbReference>
<evidence type="ECO:0000313" key="3">
    <source>
        <dbReference type="Proteomes" id="UP000054538"/>
    </source>
</evidence>
<organism evidence="2 3">
    <name type="scientific">Paxillus rubicundulus Ve08.2h10</name>
    <dbReference type="NCBI Taxonomy" id="930991"/>
    <lineage>
        <taxon>Eukaryota</taxon>
        <taxon>Fungi</taxon>
        <taxon>Dikarya</taxon>
        <taxon>Basidiomycota</taxon>
        <taxon>Agaricomycotina</taxon>
        <taxon>Agaricomycetes</taxon>
        <taxon>Agaricomycetidae</taxon>
        <taxon>Boletales</taxon>
        <taxon>Paxilineae</taxon>
        <taxon>Paxillaceae</taxon>
        <taxon>Paxillus</taxon>
    </lineage>
</organism>
<feature type="compositionally biased region" description="Basic and acidic residues" evidence="1">
    <location>
        <begin position="27"/>
        <end position="85"/>
    </location>
</feature>
<feature type="compositionally biased region" description="Acidic residues" evidence="1">
    <location>
        <begin position="134"/>
        <end position="148"/>
    </location>
</feature>
<keyword evidence="3" id="KW-1185">Reference proteome</keyword>
<feature type="region of interest" description="Disordered" evidence="1">
    <location>
        <begin position="1"/>
        <end position="85"/>
    </location>
</feature>
<sequence length="193" mass="22661">MSASTTNDITKWSNEQLRENEDEDEDEKKSAEHRCHMKVWKEVEHQRAEEEVRRKAEEEAKRKAEEEAKRKVEVEAQRRAEGEAKAKVCTEEVVQVQWPGDMQSTRRRKQEELMSPWAGKKKAWMQSPVVDDNDKYDEEADEEVEEEHDPLGALTEVLVVVVMEMWDMATDRRHVAAESHAQMEQMLVILEEI</sequence>
<feature type="region of interest" description="Disordered" evidence="1">
    <location>
        <begin position="119"/>
        <end position="149"/>
    </location>
</feature>
<name>A0A0D0DG28_9AGAM</name>
<dbReference type="EMBL" id="KN824968">
    <property type="protein sequence ID" value="KIK96777.1"/>
    <property type="molecule type" value="Genomic_DNA"/>
</dbReference>
<evidence type="ECO:0000313" key="2">
    <source>
        <dbReference type="EMBL" id="KIK96777.1"/>
    </source>
</evidence>
<dbReference type="AlphaFoldDB" id="A0A0D0DG28"/>
<reference evidence="3" key="2">
    <citation type="submission" date="2015-01" db="EMBL/GenBank/DDBJ databases">
        <title>Evolutionary Origins and Diversification of the Mycorrhizal Mutualists.</title>
        <authorList>
            <consortium name="DOE Joint Genome Institute"/>
            <consortium name="Mycorrhizal Genomics Consortium"/>
            <person name="Kohler A."/>
            <person name="Kuo A."/>
            <person name="Nagy L.G."/>
            <person name="Floudas D."/>
            <person name="Copeland A."/>
            <person name="Barry K.W."/>
            <person name="Cichocki N."/>
            <person name="Veneault-Fourrey C."/>
            <person name="LaButti K."/>
            <person name="Lindquist E.A."/>
            <person name="Lipzen A."/>
            <person name="Lundell T."/>
            <person name="Morin E."/>
            <person name="Murat C."/>
            <person name="Riley R."/>
            <person name="Ohm R."/>
            <person name="Sun H."/>
            <person name="Tunlid A."/>
            <person name="Henrissat B."/>
            <person name="Grigoriev I.V."/>
            <person name="Hibbett D.S."/>
            <person name="Martin F."/>
        </authorList>
    </citation>
    <scope>NUCLEOTIDE SEQUENCE [LARGE SCALE GENOMIC DNA]</scope>
    <source>
        <strain evidence="3">Ve08.2h10</strain>
    </source>
</reference>
<proteinExistence type="predicted"/>
<dbReference type="STRING" id="930991.A0A0D0DG28"/>